<evidence type="ECO:0008006" key="3">
    <source>
        <dbReference type="Google" id="ProtNLM"/>
    </source>
</evidence>
<dbReference type="EMBL" id="CP095749">
    <property type="protein sequence ID" value="WEB41507.1"/>
    <property type="molecule type" value="Genomic_DNA"/>
</dbReference>
<keyword evidence="2" id="KW-1185">Reference proteome</keyword>
<dbReference type="RefSeq" id="WP_275308509.1">
    <property type="nucleotide sequence ID" value="NZ_CP095749.1"/>
</dbReference>
<accession>A0ABY8ACX5</accession>
<proteinExistence type="predicted"/>
<protein>
    <recommendedName>
        <fullName evidence="3">Phage tail protein</fullName>
    </recommendedName>
</protein>
<organism evidence="1 2">
    <name type="scientific">Streptomyces yunnanensis</name>
    <dbReference type="NCBI Taxonomy" id="156453"/>
    <lineage>
        <taxon>Bacteria</taxon>
        <taxon>Bacillati</taxon>
        <taxon>Actinomycetota</taxon>
        <taxon>Actinomycetes</taxon>
        <taxon>Kitasatosporales</taxon>
        <taxon>Streptomycetaceae</taxon>
        <taxon>Streptomyces</taxon>
    </lineage>
</organism>
<dbReference type="Proteomes" id="UP001218629">
    <property type="component" value="Chromosome"/>
</dbReference>
<gene>
    <name evidence="1" type="ORF">MOV08_21035</name>
</gene>
<evidence type="ECO:0000313" key="1">
    <source>
        <dbReference type="EMBL" id="WEB41507.1"/>
    </source>
</evidence>
<name>A0ABY8ACX5_9ACTN</name>
<sequence>MTAAYRLIFTDLVTDQLLDVFPATQLEFEDWIGKTGQLSAQIALPDVQTAARVRSATIPARTAVWVERDREIWWGGIVWQRTPTSASRNEPMALTLQAATFDSYLARRELDVPLPAFVQTDQLAIAQALLAKAQEVPGADIGLVAIGDAVSGVLRDRTYEWHDLPRYLDILDQLSRVENGFEWRVRGRRDESGRRVRELLLGYPRIRSAYSEIVLDHPGPVVWYKLPEDASGKATHWISRGATPTPKGDETTYPLISQPLPFLAAIEDGWPRLDGSSDYLTVERIATLDEHARHDLADAWNTAPIPEVTVQLDATPITPAMLGATIRLRIHDAWHPDGTSMHYRLVGMAITPPDRTTPETARLYLNAT</sequence>
<reference evidence="1 2" key="1">
    <citation type="submission" date="2022-03" db="EMBL/GenBank/DDBJ databases">
        <title>Streptomyces yunnanensis P86,complete genome.</title>
        <authorList>
            <person name="Chen S."/>
            <person name="Zhang Q."/>
        </authorList>
    </citation>
    <scope>NUCLEOTIDE SEQUENCE [LARGE SCALE GENOMIC DNA]</scope>
    <source>
        <strain evidence="1 2">P86</strain>
    </source>
</reference>
<evidence type="ECO:0000313" key="2">
    <source>
        <dbReference type="Proteomes" id="UP001218629"/>
    </source>
</evidence>